<dbReference type="Proteomes" id="UP000324241">
    <property type="component" value="Unassembled WGS sequence"/>
</dbReference>
<dbReference type="EMBL" id="QUQM01000003">
    <property type="protein sequence ID" value="KAA8648830.1"/>
    <property type="molecule type" value="Genomic_DNA"/>
</dbReference>
<evidence type="ECO:0000313" key="2">
    <source>
        <dbReference type="EMBL" id="KAA8648830.1"/>
    </source>
</evidence>
<name>A0A5M9MU33_9EURO</name>
<dbReference type="OrthoDB" id="5329749at2759"/>
<dbReference type="GeneID" id="54327417"/>
<dbReference type="RefSeq" id="XP_033428191.1">
    <property type="nucleotide sequence ID" value="XM_033569385.1"/>
</dbReference>
<sequence length="195" mass="22085">MSQILSCADSPLSITGNIIGILTFAYAVLITLVYRTKQLASANEEMGLFLQRASSELDAFLAARERLMKHLPVFPTKLGSYIEPFLAGTQDTVDQFEDQFKSLKELGGRKPSIFEGSRFVWTKKDFLETLGEMSRIRSNLDGIYQVLVNSAIFDEIQNQKAALEEYHKTVCMQKNMLRQIMDALHLEAPKNTKRV</sequence>
<evidence type="ECO:0000256" key="1">
    <source>
        <dbReference type="SAM" id="Phobius"/>
    </source>
</evidence>
<gene>
    <name evidence="2" type="ORF">ATNIH1004_004715</name>
</gene>
<dbReference type="AlphaFoldDB" id="A0A5M9MU33"/>
<keyword evidence="1" id="KW-0812">Transmembrane</keyword>
<keyword evidence="1" id="KW-0472">Membrane</keyword>
<evidence type="ECO:0000313" key="3">
    <source>
        <dbReference type="Proteomes" id="UP000324241"/>
    </source>
</evidence>
<accession>A0A5M9MU33</accession>
<keyword evidence="1" id="KW-1133">Transmembrane helix</keyword>
<comment type="caution">
    <text evidence="2">The sequence shown here is derived from an EMBL/GenBank/DDBJ whole genome shotgun (WGS) entry which is preliminary data.</text>
</comment>
<feature type="transmembrane region" description="Helical" evidence="1">
    <location>
        <begin position="12"/>
        <end position="34"/>
    </location>
</feature>
<proteinExistence type="predicted"/>
<protein>
    <submittedName>
        <fullName evidence="2">Uncharacterized protein</fullName>
    </submittedName>
</protein>
<organism evidence="2 3">
    <name type="scientific">Aspergillus tanneri</name>
    <dbReference type="NCBI Taxonomy" id="1220188"/>
    <lineage>
        <taxon>Eukaryota</taxon>
        <taxon>Fungi</taxon>
        <taxon>Dikarya</taxon>
        <taxon>Ascomycota</taxon>
        <taxon>Pezizomycotina</taxon>
        <taxon>Eurotiomycetes</taxon>
        <taxon>Eurotiomycetidae</taxon>
        <taxon>Eurotiales</taxon>
        <taxon>Aspergillaceae</taxon>
        <taxon>Aspergillus</taxon>
        <taxon>Aspergillus subgen. Circumdati</taxon>
    </lineage>
</organism>
<reference evidence="2 3" key="1">
    <citation type="submission" date="2019-08" db="EMBL/GenBank/DDBJ databases">
        <title>The genome sequence of a newly discovered highly antifungal drug resistant Aspergillus species, Aspergillus tanneri NIH 1004.</title>
        <authorList>
            <person name="Mounaud S."/>
            <person name="Singh I."/>
            <person name="Joardar V."/>
            <person name="Pakala S."/>
            <person name="Pakala S."/>
            <person name="Venepally P."/>
            <person name="Chung J.K."/>
            <person name="Losada L."/>
            <person name="Nierman W.C."/>
        </authorList>
    </citation>
    <scope>NUCLEOTIDE SEQUENCE [LARGE SCALE GENOMIC DNA]</scope>
    <source>
        <strain evidence="2 3">NIH1004</strain>
    </source>
</reference>